<dbReference type="InterPro" id="IPR003594">
    <property type="entry name" value="HATPase_dom"/>
</dbReference>
<evidence type="ECO:0000256" key="1">
    <source>
        <dbReference type="ARBA" id="ARBA00000085"/>
    </source>
</evidence>
<feature type="transmembrane region" description="Helical" evidence="7">
    <location>
        <begin position="271"/>
        <end position="289"/>
    </location>
</feature>
<feature type="domain" description="Histidine kinase" evidence="8">
    <location>
        <begin position="475"/>
        <end position="691"/>
    </location>
</feature>
<evidence type="ECO:0000313" key="10">
    <source>
        <dbReference type="EMBL" id="NKE73615.1"/>
    </source>
</evidence>
<feature type="domain" description="Histidine kinase" evidence="8">
    <location>
        <begin position="878"/>
        <end position="1088"/>
    </location>
</feature>
<feature type="transmembrane region" description="Helical" evidence="7">
    <location>
        <begin position="177"/>
        <end position="199"/>
    </location>
</feature>
<dbReference type="CDD" id="cd17574">
    <property type="entry name" value="REC_OmpR"/>
    <property type="match status" value="1"/>
</dbReference>
<dbReference type="GO" id="GO:0005886">
    <property type="term" value="C:plasma membrane"/>
    <property type="evidence" value="ECO:0007669"/>
    <property type="project" value="TreeGrafter"/>
</dbReference>
<gene>
    <name evidence="10" type="ORF">MNODULE_22925</name>
</gene>
<evidence type="ECO:0000259" key="8">
    <source>
        <dbReference type="PROSITE" id="PS50109"/>
    </source>
</evidence>
<organism evidence="10 11">
    <name type="scientific">Candidatus Manganitrophus noduliformans</name>
    <dbReference type="NCBI Taxonomy" id="2606439"/>
    <lineage>
        <taxon>Bacteria</taxon>
        <taxon>Pseudomonadati</taxon>
        <taxon>Nitrospirota</taxon>
        <taxon>Nitrospiria</taxon>
        <taxon>Candidatus Troglogloeales</taxon>
        <taxon>Candidatus Manganitrophaceae</taxon>
        <taxon>Candidatus Manganitrophus</taxon>
    </lineage>
</organism>
<evidence type="ECO:0000313" key="11">
    <source>
        <dbReference type="Proteomes" id="UP000534783"/>
    </source>
</evidence>
<dbReference type="SUPFAM" id="SSF55874">
    <property type="entry name" value="ATPase domain of HSP90 chaperone/DNA topoisomerase II/histidine kinase"/>
    <property type="match status" value="2"/>
</dbReference>
<dbReference type="SUPFAM" id="SSF52172">
    <property type="entry name" value="CheY-like"/>
    <property type="match status" value="1"/>
</dbReference>
<dbReference type="SMART" id="SM00065">
    <property type="entry name" value="GAF"/>
    <property type="match status" value="1"/>
</dbReference>
<name>A0A7X6IDN2_9BACT</name>
<dbReference type="Pfam" id="PF00512">
    <property type="entry name" value="HisKA"/>
    <property type="match status" value="1"/>
</dbReference>
<dbReference type="InterPro" id="IPR005467">
    <property type="entry name" value="His_kinase_dom"/>
</dbReference>
<accession>A0A7X6IDN2</accession>
<dbReference type="InterPro" id="IPR003018">
    <property type="entry name" value="GAF"/>
</dbReference>
<feature type="transmembrane region" description="Helical" evidence="7">
    <location>
        <begin position="97"/>
        <end position="114"/>
    </location>
</feature>
<dbReference type="Pfam" id="PF02518">
    <property type="entry name" value="HATPase_c"/>
    <property type="match status" value="2"/>
</dbReference>
<keyword evidence="7" id="KW-0472">Membrane</keyword>
<dbReference type="SUPFAM" id="SSF47384">
    <property type="entry name" value="Homodimeric domain of signal transducing histidine kinase"/>
    <property type="match status" value="1"/>
</dbReference>
<protein>
    <recommendedName>
        <fullName evidence="2">histidine kinase</fullName>
        <ecNumber evidence="2">2.7.13.3</ecNumber>
    </recommendedName>
</protein>
<dbReference type="PROSITE" id="PS50110">
    <property type="entry name" value="RESPONSE_REGULATORY"/>
    <property type="match status" value="1"/>
</dbReference>
<comment type="catalytic activity">
    <reaction evidence="1">
        <text>ATP + protein L-histidine = ADP + protein N-phospho-L-histidine.</text>
        <dbReference type="EC" id="2.7.13.3"/>
    </reaction>
</comment>
<dbReference type="InterPro" id="IPR036097">
    <property type="entry name" value="HisK_dim/P_sf"/>
</dbReference>
<feature type="domain" description="Response regulatory" evidence="9">
    <location>
        <begin position="734"/>
        <end position="850"/>
    </location>
</feature>
<dbReference type="SUPFAM" id="SSF55781">
    <property type="entry name" value="GAF domain-like"/>
    <property type="match status" value="1"/>
</dbReference>
<dbReference type="InterPro" id="IPR003661">
    <property type="entry name" value="HisK_dim/P_dom"/>
</dbReference>
<sequence length="1108" mass="123661">MNFLPILLPLVTIVLTTFMGFFVIRQRRTRPNVAFFFMCLSAGLVSFFLLKMEWSVARGEVPLPWHSLYDATLAVFLLSTVFFSLMFPKPTPHAGRILAPFTICAAGITGGSLVGGNFSQHNVLGDIHTFEPTLFFRIYILYAIASLGTMIGVLLYKYRMLRYAQCDRPAQMALKVIVMWFSLSIIFGLQFSLVEVVILKSMKHFYLQTGGFLIYTVATFYSIVKYNAFDIETVLHKTLSWLIVSLGPIAVIFTSAIWLRPHLQNVPNWQWAVAVSGISCIAGLYLYFAQPYVDQLFDRRKYDLAKTLDEVISDLAVLQELQPMAVRILNRVCQVLTVNGGGAMILDPQKKHLVVVARKDLDMNDTIPLGESILQTFEMGSMEELDPAQGGEAKDSTHSAWLRNHSFALCLPLVQKDELLGILVFGRKRNLGRFSQREKAFLAKLSTAVTIAFSNSLLLERERELDRLKTEFLSEVAHELGGPLSGIARIAEGVLMRSPDQISEDQRRMVENIRITAVEIKKLVDYLLDLSKIEMGVMHYDFQPVEVASCVRLALDLALSEINLKGLNIQLDIDDDLPMIKGDKARIRQCVSNLLSNAIKYTERGQIGICCKKDDDRIKISVWDTGRGMTPDEKDTIFDRYRRGKKVDSIEGSGLGLTVTKGIIESLGGTIDVDSTIGVGSVFSIYLPFDLQKVELHTPPRSGSPQIYYKNSQPPANINADNTASEVFRGNGEKVLVVDDLETERNVVCTYLEANGYLIETASNGFQALELVRATKPDIIITDLLMPILNGPELCRILKANPSFASTPIIMLTGRNNFGDMEFGIQMGADDYIGKPCNLQELSLRMAALLRMHQIRNDLDLARSSLIEMELIASSSGTFVHAIKTPLALIENYVRIARIALDRSNRQKVDESLFQIEDAARAISRILQGLRRAHLDSPKMARIHLPKVLDACLSRLIWEESCTKYEVKRKYGEEIPYVEGDVHQLEMAFSNLISNALDAMRMSGILEIGIFVPHPGGVMIEIRDSGVGIPDPIMKNLFKPFITTKIDGTGLGLWTAKRIIETHHGGSLTLDSTPGRGTTVKAWIPTGGLQIRQPEEVTIDGKQPHSDC</sequence>
<evidence type="ECO:0000256" key="3">
    <source>
        <dbReference type="ARBA" id="ARBA00022553"/>
    </source>
</evidence>
<dbReference type="PROSITE" id="PS50109">
    <property type="entry name" value="HIS_KIN"/>
    <property type="match status" value="2"/>
</dbReference>
<dbReference type="AlphaFoldDB" id="A0A7X6IDN2"/>
<comment type="caution">
    <text evidence="10">The sequence shown here is derived from an EMBL/GenBank/DDBJ whole genome shotgun (WGS) entry which is preliminary data.</text>
</comment>
<dbReference type="EMBL" id="VTOW01000009">
    <property type="protein sequence ID" value="NKE73615.1"/>
    <property type="molecule type" value="Genomic_DNA"/>
</dbReference>
<dbReference type="PANTHER" id="PTHR43047">
    <property type="entry name" value="TWO-COMPONENT HISTIDINE PROTEIN KINASE"/>
    <property type="match status" value="1"/>
</dbReference>
<keyword evidence="5" id="KW-0418">Kinase</keyword>
<evidence type="ECO:0000256" key="2">
    <source>
        <dbReference type="ARBA" id="ARBA00012438"/>
    </source>
</evidence>
<dbReference type="SMART" id="SM00387">
    <property type="entry name" value="HATPase_c"/>
    <property type="match status" value="2"/>
</dbReference>
<dbReference type="InterPro" id="IPR036890">
    <property type="entry name" value="HATPase_C_sf"/>
</dbReference>
<feature type="transmembrane region" description="Helical" evidence="7">
    <location>
        <begin position="134"/>
        <end position="156"/>
    </location>
</feature>
<dbReference type="PANTHER" id="PTHR43047:SF72">
    <property type="entry name" value="OSMOSENSING HISTIDINE PROTEIN KINASE SLN1"/>
    <property type="match status" value="1"/>
</dbReference>
<dbReference type="InterPro" id="IPR029016">
    <property type="entry name" value="GAF-like_dom_sf"/>
</dbReference>
<dbReference type="Pfam" id="PF00072">
    <property type="entry name" value="Response_reg"/>
    <property type="match status" value="1"/>
</dbReference>
<dbReference type="InterPro" id="IPR001789">
    <property type="entry name" value="Sig_transdc_resp-reg_receiver"/>
</dbReference>
<feature type="transmembrane region" description="Helical" evidence="7">
    <location>
        <begin position="33"/>
        <end position="51"/>
    </location>
</feature>
<evidence type="ECO:0000256" key="6">
    <source>
        <dbReference type="PROSITE-ProRule" id="PRU00169"/>
    </source>
</evidence>
<dbReference type="CDD" id="cd00075">
    <property type="entry name" value="HATPase"/>
    <property type="match status" value="1"/>
</dbReference>
<keyword evidence="4" id="KW-0808">Transferase</keyword>
<keyword evidence="11" id="KW-1185">Reference proteome</keyword>
<feature type="modified residue" description="4-aspartylphosphate" evidence="6">
    <location>
        <position position="783"/>
    </location>
</feature>
<dbReference type="EC" id="2.7.13.3" evidence="2"/>
<dbReference type="Gene3D" id="3.30.450.40">
    <property type="match status" value="1"/>
</dbReference>
<evidence type="ECO:0000256" key="7">
    <source>
        <dbReference type="SAM" id="Phobius"/>
    </source>
</evidence>
<dbReference type="Proteomes" id="UP000534783">
    <property type="component" value="Unassembled WGS sequence"/>
</dbReference>
<evidence type="ECO:0000256" key="5">
    <source>
        <dbReference type="ARBA" id="ARBA00022777"/>
    </source>
</evidence>
<feature type="transmembrane region" description="Helical" evidence="7">
    <location>
        <begin position="63"/>
        <end position="85"/>
    </location>
</feature>
<dbReference type="Pfam" id="PF13185">
    <property type="entry name" value="GAF_2"/>
    <property type="match status" value="1"/>
</dbReference>
<evidence type="ECO:0000259" key="9">
    <source>
        <dbReference type="PROSITE" id="PS50110"/>
    </source>
</evidence>
<dbReference type="Gene3D" id="1.10.287.130">
    <property type="match status" value="1"/>
</dbReference>
<dbReference type="Gene3D" id="3.30.565.10">
    <property type="entry name" value="Histidine kinase-like ATPase, C-terminal domain"/>
    <property type="match status" value="2"/>
</dbReference>
<keyword evidence="7" id="KW-0812">Transmembrane</keyword>
<dbReference type="Gene3D" id="3.40.50.2300">
    <property type="match status" value="1"/>
</dbReference>
<dbReference type="GO" id="GO:0009927">
    <property type="term" value="F:histidine phosphotransfer kinase activity"/>
    <property type="evidence" value="ECO:0007669"/>
    <property type="project" value="TreeGrafter"/>
</dbReference>
<dbReference type="InterPro" id="IPR011006">
    <property type="entry name" value="CheY-like_superfamily"/>
</dbReference>
<reference evidence="10 11" key="1">
    <citation type="journal article" date="2020" name="Nature">
        <title>Bacterial chemolithoautotrophy via manganese oxidation.</title>
        <authorList>
            <person name="Yu H."/>
            <person name="Leadbetter J.R."/>
        </authorList>
    </citation>
    <scope>NUCLEOTIDE SEQUENCE [LARGE SCALE GENOMIC DNA]</scope>
    <source>
        <strain evidence="10 11">Mn-1</strain>
    </source>
</reference>
<feature type="transmembrane region" description="Helical" evidence="7">
    <location>
        <begin position="6"/>
        <end position="24"/>
    </location>
</feature>
<keyword evidence="3 6" id="KW-0597">Phosphoprotein</keyword>
<dbReference type="SMART" id="SM00448">
    <property type="entry name" value="REC"/>
    <property type="match status" value="1"/>
</dbReference>
<dbReference type="CDD" id="cd00082">
    <property type="entry name" value="HisKA"/>
    <property type="match status" value="1"/>
</dbReference>
<feature type="transmembrane region" description="Helical" evidence="7">
    <location>
        <begin position="205"/>
        <end position="226"/>
    </location>
</feature>
<proteinExistence type="predicted"/>
<dbReference type="PRINTS" id="PR00344">
    <property type="entry name" value="BCTRLSENSOR"/>
</dbReference>
<dbReference type="InterPro" id="IPR004358">
    <property type="entry name" value="Sig_transdc_His_kin-like_C"/>
</dbReference>
<dbReference type="GO" id="GO:0000155">
    <property type="term" value="F:phosphorelay sensor kinase activity"/>
    <property type="evidence" value="ECO:0007669"/>
    <property type="project" value="InterPro"/>
</dbReference>
<feature type="transmembrane region" description="Helical" evidence="7">
    <location>
        <begin position="238"/>
        <end position="259"/>
    </location>
</feature>
<dbReference type="SMART" id="SM00388">
    <property type="entry name" value="HisKA"/>
    <property type="match status" value="2"/>
</dbReference>
<evidence type="ECO:0000256" key="4">
    <source>
        <dbReference type="ARBA" id="ARBA00022679"/>
    </source>
</evidence>
<keyword evidence="7" id="KW-1133">Transmembrane helix</keyword>
<feature type="transmembrane region" description="Helical" evidence="7">
    <location>
        <begin position="441"/>
        <end position="459"/>
    </location>
</feature>